<organism evidence="1 2">
    <name type="scientific">Potamilus streckersoni</name>
    <dbReference type="NCBI Taxonomy" id="2493646"/>
    <lineage>
        <taxon>Eukaryota</taxon>
        <taxon>Metazoa</taxon>
        <taxon>Spiralia</taxon>
        <taxon>Lophotrochozoa</taxon>
        <taxon>Mollusca</taxon>
        <taxon>Bivalvia</taxon>
        <taxon>Autobranchia</taxon>
        <taxon>Heteroconchia</taxon>
        <taxon>Palaeoheterodonta</taxon>
        <taxon>Unionida</taxon>
        <taxon>Unionoidea</taxon>
        <taxon>Unionidae</taxon>
        <taxon>Ambleminae</taxon>
        <taxon>Lampsilini</taxon>
        <taxon>Potamilus</taxon>
    </lineage>
</organism>
<keyword evidence="2" id="KW-1185">Reference proteome</keyword>
<name>A0AAE0WC73_9BIVA</name>
<dbReference type="Proteomes" id="UP001195483">
    <property type="component" value="Unassembled WGS sequence"/>
</dbReference>
<reference evidence="1" key="3">
    <citation type="submission" date="2023-05" db="EMBL/GenBank/DDBJ databases">
        <authorList>
            <person name="Smith C.H."/>
        </authorList>
    </citation>
    <scope>NUCLEOTIDE SEQUENCE</scope>
    <source>
        <strain evidence="1">CHS0354</strain>
        <tissue evidence="1">Mantle</tissue>
    </source>
</reference>
<evidence type="ECO:0000313" key="2">
    <source>
        <dbReference type="Proteomes" id="UP001195483"/>
    </source>
</evidence>
<proteinExistence type="predicted"/>
<comment type="caution">
    <text evidence="1">The sequence shown here is derived from an EMBL/GenBank/DDBJ whole genome shotgun (WGS) entry which is preliminary data.</text>
</comment>
<dbReference type="PROSITE" id="PS51257">
    <property type="entry name" value="PROKAR_LIPOPROTEIN"/>
    <property type="match status" value="1"/>
</dbReference>
<evidence type="ECO:0000313" key="1">
    <source>
        <dbReference type="EMBL" id="KAK3608864.1"/>
    </source>
</evidence>
<dbReference type="AlphaFoldDB" id="A0AAE0WC73"/>
<sequence length="344" mass="38618">MKIKKQNNIKSVALGIIALSWLVSACSITKIDNIDEFKPYDVEQAEIMPPKEALESVKTKVAVYDIDNINDVSKGASAAQKVTEQVKKYLLEANVELVDRSAADKYKDEIILASQNSGTFSGPVFASYVLQGTLSEVTFSVSLEKSKVDLAYNAYAILNKKQTTEVEDYCQYTGKLSGALALYSMPDLKVVKQFEFSDSRSYDTAPNRSVKNVGDFAATLFTGKVPGECPQITASWKNWSMRPHRKRLYRSMYRRQDVYLAKITVGKNANLTEGMKVEVYSLKPVSNSLTGKVETEERRITEAYVTNQITDKSAWIVFEKPETQAKLKSVVFEKGKFESFKDIF</sequence>
<reference evidence="1" key="2">
    <citation type="journal article" date="2021" name="Genome Biol. Evol.">
        <title>Developing a high-quality reference genome for a parasitic bivalve with doubly uniparental inheritance (Bivalvia: Unionida).</title>
        <authorList>
            <person name="Smith C.H."/>
        </authorList>
    </citation>
    <scope>NUCLEOTIDE SEQUENCE</scope>
    <source>
        <strain evidence="1">CHS0354</strain>
        <tissue evidence="1">Mantle</tissue>
    </source>
</reference>
<dbReference type="EMBL" id="JAEAOA010000469">
    <property type="protein sequence ID" value="KAK3608864.1"/>
    <property type="molecule type" value="Genomic_DNA"/>
</dbReference>
<accession>A0AAE0WC73</accession>
<gene>
    <name evidence="1" type="ORF">CHS0354_006905</name>
</gene>
<reference evidence="1" key="1">
    <citation type="journal article" date="2021" name="Genome Biol. Evol.">
        <title>A High-Quality Reference Genome for a Parasitic Bivalve with Doubly Uniparental Inheritance (Bivalvia: Unionida).</title>
        <authorList>
            <person name="Smith C.H."/>
        </authorList>
    </citation>
    <scope>NUCLEOTIDE SEQUENCE</scope>
    <source>
        <strain evidence="1">CHS0354</strain>
    </source>
</reference>
<protein>
    <submittedName>
        <fullName evidence="1">Uncharacterized protein</fullName>
    </submittedName>
</protein>